<feature type="region of interest" description="Disordered" evidence="1">
    <location>
        <begin position="28"/>
        <end position="48"/>
    </location>
</feature>
<evidence type="ECO:0000313" key="2">
    <source>
        <dbReference type="EMBL" id="JAS25414.1"/>
    </source>
</evidence>
<feature type="compositionally biased region" description="Polar residues" evidence="1">
    <location>
        <begin position="35"/>
        <end position="47"/>
    </location>
</feature>
<feature type="region of interest" description="Disordered" evidence="1">
    <location>
        <begin position="1"/>
        <end position="20"/>
    </location>
</feature>
<gene>
    <name evidence="2" type="ORF">g.37646</name>
</gene>
<sequence length="318" mass="36276">IDNKSKTNSRTKENIIKKQQNSDYWKNLDEESNNTDKNISFSQNKNPSPLLCKKESNNKYSLNISKVRECIKNTPNLIGLEFFKYLKISPSDENLKLPNSDTGKGFSEELTGSSSHSVGANINEWQKSFRNLPKNENDLEQITSFSKILLCRKKSCSSDKISLSAKHRTKSLTKCSNVEKELEFKRRNDYIPTSDSCLSIEFNHNNYTPYKLEEIHSCRSRSNSRSNINTNKSKSLICFPKVFETSSSSEASSLSIVDNQENHVKSYFSNYLNDLQKNVLLMNSSCGDSLTQFEMMLNIYETALKFCPYSSNGSSQVQ</sequence>
<feature type="non-terminal residue" evidence="2">
    <location>
        <position position="1"/>
    </location>
</feature>
<name>A0A1B6DIA3_9HEMI</name>
<accession>A0A1B6DIA3</accession>
<evidence type="ECO:0000256" key="1">
    <source>
        <dbReference type="SAM" id="MobiDB-lite"/>
    </source>
</evidence>
<dbReference type="AlphaFoldDB" id="A0A1B6DIA3"/>
<dbReference type="EMBL" id="GEDC01011884">
    <property type="protein sequence ID" value="JAS25414.1"/>
    <property type="molecule type" value="Transcribed_RNA"/>
</dbReference>
<proteinExistence type="predicted"/>
<organism evidence="2">
    <name type="scientific">Clastoptera arizonana</name>
    <name type="common">Arizona spittle bug</name>
    <dbReference type="NCBI Taxonomy" id="38151"/>
    <lineage>
        <taxon>Eukaryota</taxon>
        <taxon>Metazoa</taxon>
        <taxon>Ecdysozoa</taxon>
        <taxon>Arthropoda</taxon>
        <taxon>Hexapoda</taxon>
        <taxon>Insecta</taxon>
        <taxon>Pterygota</taxon>
        <taxon>Neoptera</taxon>
        <taxon>Paraneoptera</taxon>
        <taxon>Hemiptera</taxon>
        <taxon>Auchenorrhyncha</taxon>
        <taxon>Cercopoidea</taxon>
        <taxon>Clastopteridae</taxon>
        <taxon>Clastoptera</taxon>
    </lineage>
</organism>
<reference evidence="2" key="1">
    <citation type="submission" date="2015-12" db="EMBL/GenBank/DDBJ databases">
        <title>De novo transcriptome assembly of four potential Pierce s Disease insect vectors from Arizona vineyards.</title>
        <authorList>
            <person name="Tassone E.E."/>
        </authorList>
    </citation>
    <scope>NUCLEOTIDE SEQUENCE</scope>
</reference>
<protein>
    <submittedName>
        <fullName evidence="2">Uncharacterized protein</fullName>
    </submittedName>
</protein>
<feature type="compositionally biased region" description="Basic and acidic residues" evidence="1">
    <location>
        <begin position="1"/>
        <end position="16"/>
    </location>
</feature>